<accession>A0ABM1YVE1</accession>
<feature type="compositionally biased region" description="Low complexity" evidence="3">
    <location>
        <begin position="400"/>
        <end position="423"/>
    </location>
</feature>
<feature type="region of interest" description="Disordered" evidence="3">
    <location>
        <begin position="269"/>
        <end position="741"/>
    </location>
</feature>
<dbReference type="SUPFAM" id="SSF47954">
    <property type="entry name" value="Cyclin-like"/>
    <property type="match status" value="2"/>
</dbReference>
<evidence type="ECO:0000256" key="3">
    <source>
        <dbReference type="SAM" id="MobiDB-lite"/>
    </source>
</evidence>
<name>A0ABM1YVE1_AEDAL</name>
<proteinExistence type="inferred from homology"/>
<reference evidence="5" key="2">
    <citation type="submission" date="2025-05" db="UniProtKB">
        <authorList>
            <consortium name="EnsemblMetazoa"/>
        </authorList>
    </citation>
    <scope>IDENTIFICATION</scope>
    <source>
        <strain evidence="5">Foshan</strain>
    </source>
</reference>
<evidence type="ECO:0000259" key="4">
    <source>
        <dbReference type="SMART" id="SM00385"/>
    </source>
</evidence>
<feature type="region of interest" description="Disordered" evidence="3">
    <location>
        <begin position="1280"/>
        <end position="1307"/>
    </location>
</feature>
<feature type="compositionally biased region" description="Low complexity" evidence="3">
    <location>
        <begin position="336"/>
        <end position="365"/>
    </location>
</feature>
<feature type="compositionally biased region" description="Basic and acidic residues" evidence="3">
    <location>
        <begin position="1100"/>
        <end position="1109"/>
    </location>
</feature>
<feature type="compositionally biased region" description="Basic and acidic residues" evidence="3">
    <location>
        <begin position="996"/>
        <end position="1007"/>
    </location>
</feature>
<feature type="compositionally biased region" description="Low complexity" evidence="3">
    <location>
        <begin position="1150"/>
        <end position="1168"/>
    </location>
</feature>
<feature type="compositionally biased region" description="Basic and acidic residues" evidence="3">
    <location>
        <begin position="728"/>
        <end position="741"/>
    </location>
</feature>
<dbReference type="InterPro" id="IPR006671">
    <property type="entry name" value="Cyclin_N"/>
</dbReference>
<dbReference type="InterPro" id="IPR043198">
    <property type="entry name" value="Cyclin/Ssn8"/>
</dbReference>
<reference evidence="6" key="1">
    <citation type="journal article" date="2015" name="Proc. Natl. Acad. Sci. U.S.A.">
        <title>Genome sequence of the Asian Tiger mosquito, Aedes albopictus, reveals insights into its biology, genetics, and evolution.</title>
        <authorList>
            <person name="Chen X.G."/>
            <person name="Jiang X."/>
            <person name="Gu J."/>
            <person name="Xu M."/>
            <person name="Wu Y."/>
            <person name="Deng Y."/>
            <person name="Zhang C."/>
            <person name="Bonizzoni M."/>
            <person name="Dermauw W."/>
            <person name="Vontas J."/>
            <person name="Armbruster P."/>
            <person name="Huang X."/>
            <person name="Yang Y."/>
            <person name="Zhang H."/>
            <person name="He W."/>
            <person name="Peng H."/>
            <person name="Liu Y."/>
            <person name="Wu K."/>
            <person name="Chen J."/>
            <person name="Lirakis M."/>
            <person name="Topalis P."/>
            <person name="Van Leeuwen T."/>
            <person name="Hall A.B."/>
            <person name="Jiang X."/>
            <person name="Thorpe C."/>
            <person name="Mueller R.L."/>
            <person name="Sun C."/>
            <person name="Waterhouse R.M."/>
            <person name="Yan G."/>
            <person name="Tu Z.J."/>
            <person name="Fang X."/>
            <person name="James A.A."/>
        </authorList>
    </citation>
    <scope>NUCLEOTIDE SEQUENCE [LARGE SCALE GENOMIC DNA]</scope>
    <source>
        <strain evidence="6">Foshan</strain>
    </source>
</reference>
<dbReference type="InterPro" id="IPR013763">
    <property type="entry name" value="Cyclin-like_dom"/>
</dbReference>
<feature type="region of interest" description="Disordered" evidence="3">
    <location>
        <begin position="1"/>
        <end position="20"/>
    </location>
</feature>
<evidence type="ECO:0000313" key="5">
    <source>
        <dbReference type="EnsemblMetazoa" id="AALFPA23_012480.P17891"/>
    </source>
</evidence>
<evidence type="ECO:0000256" key="2">
    <source>
        <dbReference type="RuleBase" id="RU000383"/>
    </source>
</evidence>
<feature type="compositionally biased region" description="Low complexity" evidence="3">
    <location>
        <begin position="497"/>
        <end position="520"/>
    </location>
</feature>
<sequence length="1307" mass="139084">MASGAGGGASAGGSSSGSGSLARDDSKWYFTAEQLASSPSRKCGMDADQELMYRQRAANLIQDMGQRLQVSQLCINTAIVYMHRFYAFHSFTQFHRNSIAAAALFLAAKVEEQPRKLEHIIKVVHICLGMEAPDPSKESYAEQAQDLVFNENVLLQTLGFDVAIDHPHTHVVKTCHLVKASKDLAQTSYFMASNSLHLTTMCLQYKPTVVACFCIHLACKWSRWEIPQSNEGRHWFHYVDKTVTLDLLKQLTDEFLHIFDRCPTRLKSKMKSIRAEQPQADDSSSRRSSSAMPNSSSSAMARGIDDAGPSSSHHRSSSHSHSKQSSSSGDPSLKASQSSSSSHKIPSSSGSSRSRGGERPPSSSSQALHQQREMMAGAGGGHYGTGSSSSGKMQQPMPPHHSSSSRSGMPPQSSSSSSSSSSRYGNMHDGSRDSKNRMIPTAAAGGSSSSSMNPYAPTSKVDRHGVSSGQKGPSLSLMDGKNQVKSQSSMMAAPLFSGSNPDMSGRSSSSSMMKQPSSASYGSHPPSYSQSMSNRNNTMPSNESQSVPNPQFKNQMQPQLPSSAGSESSSFRLIDDSNRLTEPMQICTPPKQSKPSSIFSPDWKDTQQAESNNMSSKSRSQGQLAQRSIKESPKEKKPTVPPAYSDQQQKSRSITPKKERRGEAAVTTPGGQSKTSSSEKKSSSTSASLKRTLMDAASLEPTDLLGINKLPPGGQAPVKRSLPNSEQVRQDDGTDFRESKVRKVEIPSPSENLFASSFDLSSTFDKQDDSFSMFSFHDPGSLLSQPLLNDSKPVIVGKTSFANTINGIETNPALVSSLLKESLCSTESKFGTLGTSGNGSNSATTAATSIALGSSKQASTAQSSQSVSSLSASSAPSIVSNVPEATIKTEAPSSLDVNAPSAISSLLAQSAPIMSAAPTLLAPLSSLGSVANLALISSELTTLTGDSVSALTKEEEHRRSKSEKKKKKDKHKHKEKDKSKDKDREERKKHKKDKDRHRDREREKSDQPNDPSAMVPGPIKIKLPKDKLNLHPLTETGGNPAPAAASDMGLKIKIPKDRLSGASSLSSSTGAGGTSAAPGAASSAAGQSALPSTTPLKLKISKDKIEHYNISDGSFNNGSGHGHATGTGGHHSHGNKKKDRDKERDKSKSSKSMAAAATATAGSAMTTSEYNKQNGNTGGNNGGSSASGGQAGNTSSKSSSSKQSVSSAQQQYSLKQMMTEQQATAAGGPQHPASFDYMQHAQAPTLLQQQQYFNQFGAFNAQQQQQQQQQQNVLLNSSATKMSGNNLGTSLPNFYYGTNNGNNTGKK</sequence>
<feature type="compositionally biased region" description="Polar residues" evidence="3">
    <location>
        <begin position="1280"/>
        <end position="1292"/>
    </location>
</feature>
<feature type="compositionally biased region" description="Polar residues" evidence="3">
    <location>
        <begin position="590"/>
        <end position="599"/>
    </location>
</feature>
<feature type="compositionally biased region" description="Basic and acidic residues" evidence="3">
    <location>
        <begin position="1138"/>
        <end position="1148"/>
    </location>
</feature>
<feature type="compositionally biased region" description="Polar residues" evidence="3">
    <location>
        <begin position="1214"/>
        <end position="1224"/>
    </location>
</feature>
<comment type="similarity">
    <text evidence="2">Belongs to the cyclin family.</text>
</comment>
<feature type="region of interest" description="Disordered" evidence="3">
    <location>
        <begin position="948"/>
        <end position="1235"/>
    </location>
</feature>
<dbReference type="CDD" id="cd20538">
    <property type="entry name" value="CYCLIN_CCNT_rpt1"/>
    <property type="match status" value="1"/>
</dbReference>
<dbReference type="InterPro" id="IPR036915">
    <property type="entry name" value="Cyclin-like_sf"/>
</dbReference>
<feature type="compositionally biased region" description="Gly residues" evidence="3">
    <location>
        <begin position="1119"/>
        <end position="1129"/>
    </location>
</feature>
<feature type="compositionally biased region" description="Basic residues" evidence="3">
    <location>
        <begin position="959"/>
        <end position="975"/>
    </location>
</feature>
<protein>
    <recommendedName>
        <fullName evidence="4">Cyclin-like domain-containing protein</fullName>
    </recommendedName>
</protein>
<evidence type="ECO:0000256" key="1">
    <source>
        <dbReference type="ARBA" id="ARBA00023127"/>
    </source>
</evidence>
<feature type="compositionally biased region" description="Basic and acidic residues" evidence="3">
    <location>
        <begin position="976"/>
        <end position="986"/>
    </location>
</feature>
<feature type="compositionally biased region" description="Basic residues" evidence="3">
    <location>
        <begin position="312"/>
        <end position="322"/>
    </location>
</feature>
<feature type="compositionally biased region" description="Low complexity" evidence="3">
    <location>
        <begin position="1060"/>
        <end position="1092"/>
    </location>
</feature>
<dbReference type="GeneID" id="115270152"/>
<feature type="compositionally biased region" description="Low complexity" evidence="3">
    <location>
        <begin position="442"/>
        <end position="451"/>
    </location>
</feature>
<organism evidence="5 6">
    <name type="scientific">Aedes albopictus</name>
    <name type="common">Asian tiger mosquito</name>
    <name type="synonym">Stegomyia albopicta</name>
    <dbReference type="NCBI Taxonomy" id="7160"/>
    <lineage>
        <taxon>Eukaryota</taxon>
        <taxon>Metazoa</taxon>
        <taxon>Ecdysozoa</taxon>
        <taxon>Arthropoda</taxon>
        <taxon>Hexapoda</taxon>
        <taxon>Insecta</taxon>
        <taxon>Pterygota</taxon>
        <taxon>Neoptera</taxon>
        <taxon>Endopterygota</taxon>
        <taxon>Diptera</taxon>
        <taxon>Nematocera</taxon>
        <taxon>Culicoidea</taxon>
        <taxon>Culicidae</taxon>
        <taxon>Culicinae</taxon>
        <taxon>Aedini</taxon>
        <taxon>Aedes</taxon>
        <taxon>Stegomyia</taxon>
    </lineage>
</organism>
<dbReference type="Pfam" id="PF21797">
    <property type="entry name" value="CycT2-like_C"/>
    <property type="match status" value="1"/>
</dbReference>
<dbReference type="EnsemblMetazoa" id="AALFPA23_012480.R17891">
    <property type="protein sequence ID" value="AALFPA23_012480.P17891"/>
    <property type="gene ID" value="AALFPA23_012480"/>
</dbReference>
<feature type="compositionally biased region" description="Polar residues" evidence="3">
    <location>
        <begin position="526"/>
        <end position="571"/>
    </location>
</feature>
<feature type="compositionally biased region" description="Gly residues" evidence="3">
    <location>
        <begin position="1"/>
        <end position="16"/>
    </location>
</feature>
<feature type="domain" description="Cyclin-like" evidence="4">
    <location>
        <begin position="59"/>
        <end position="156"/>
    </location>
</feature>
<feature type="compositionally biased region" description="Gly residues" evidence="3">
    <location>
        <begin position="1176"/>
        <end position="1191"/>
    </location>
</feature>
<dbReference type="Pfam" id="PF00134">
    <property type="entry name" value="Cyclin_N"/>
    <property type="match status" value="1"/>
</dbReference>
<feature type="compositionally biased region" description="Polar residues" evidence="3">
    <location>
        <begin position="608"/>
        <end position="626"/>
    </location>
</feature>
<keyword evidence="1 2" id="KW-0195">Cyclin</keyword>
<dbReference type="SMART" id="SM00385">
    <property type="entry name" value="CYCLIN"/>
    <property type="match status" value="1"/>
</dbReference>
<feature type="compositionally biased region" description="Low complexity" evidence="3">
    <location>
        <begin position="286"/>
        <end position="302"/>
    </location>
</feature>
<dbReference type="Proteomes" id="UP000069940">
    <property type="component" value="Unassembled WGS sequence"/>
</dbReference>
<dbReference type="RefSeq" id="XP_029735166.2">
    <property type="nucleotide sequence ID" value="XM_029879306.2"/>
</dbReference>
<feature type="compositionally biased region" description="Polar residues" evidence="3">
    <location>
        <begin position="645"/>
        <end position="654"/>
    </location>
</feature>
<feature type="compositionally biased region" description="Low complexity" evidence="3">
    <location>
        <begin position="1192"/>
        <end position="1213"/>
    </location>
</feature>
<evidence type="ECO:0000313" key="6">
    <source>
        <dbReference type="Proteomes" id="UP000069940"/>
    </source>
</evidence>
<dbReference type="Gene3D" id="1.10.472.10">
    <property type="entry name" value="Cyclin-like"/>
    <property type="match status" value="2"/>
</dbReference>
<dbReference type="CDD" id="cd20539">
    <property type="entry name" value="CYCLIN_CCNT_rpt2"/>
    <property type="match status" value="1"/>
</dbReference>
<feature type="compositionally biased region" description="Low complexity" evidence="3">
    <location>
        <begin position="1297"/>
        <end position="1307"/>
    </location>
</feature>
<feature type="compositionally biased region" description="Basic and acidic residues" evidence="3">
    <location>
        <begin position="628"/>
        <end position="638"/>
    </location>
</feature>
<dbReference type="PANTHER" id="PTHR10026">
    <property type="entry name" value="CYCLIN"/>
    <property type="match status" value="1"/>
</dbReference>
<keyword evidence="6" id="KW-1185">Reference proteome</keyword>